<dbReference type="AlphaFoldDB" id="A0A1D8B0H3"/>
<evidence type="ECO:0000313" key="4">
    <source>
        <dbReference type="EMBL" id="AOS46612.1"/>
    </source>
</evidence>
<name>A0A1D8B0H3_9ACTO</name>
<dbReference type="STRING" id="178339.BH719_00840"/>
<gene>
    <name evidence="4" type="ORF">BH719_00840</name>
</gene>
<dbReference type="KEGG" id="phon:BH719_00840"/>
<evidence type="ECO:0000259" key="3">
    <source>
        <dbReference type="Pfam" id="PF06259"/>
    </source>
</evidence>
<reference evidence="4 5" key="1">
    <citation type="submission" date="2016-09" db="EMBL/GenBank/DDBJ databases">
        <title>Complete genome sequence of Actinomyces hongkongensis HKU8.</title>
        <authorList>
            <person name="Gao Y.-X."/>
            <person name="Zhou Y.-Y."/>
            <person name="Xie Y."/>
            <person name="Wang M."/>
            <person name="Wang S.-J."/>
            <person name="Shen S.-G."/>
        </authorList>
    </citation>
    <scope>NUCLEOTIDE SEQUENCE [LARGE SCALE GENOMIC DNA]</scope>
    <source>
        <strain evidence="4 5">HKU8</strain>
    </source>
</reference>
<proteinExistence type="predicted"/>
<keyword evidence="5" id="KW-1185">Reference proteome</keyword>
<evidence type="ECO:0000256" key="2">
    <source>
        <dbReference type="SAM" id="MobiDB-lite"/>
    </source>
</evidence>
<dbReference type="GO" id="GO:0016787">
    <property type="term" value="F:hydrolase activity"/>
    <property type="evidence" value="ECO:0007669"/>
    <property type="project" value="UniProtKB-KW"/>
</dbReference>
<organism evidence="4 5">
    <name type="scientific">Pauljensenia hongkongensis</name>
    <dbReference type="NCBI Taxonomy" id="178339"/>
    <lineage>
        <taxon>Bacteria</taxon>
        <taxon>Bacillati</taxon>
        <taxon>Actinomycetota</taxon>
        <taxon>Actinomycetes</taxon>
        <taxon>Actinomycetales</taxon>
        <taxon>Actinomycetaceae</taxon>
        <taxon>Pauljensenia</taxon>
    </lineage>
</organism>
<keyword evidence="1" id="KW-0175">Coiled coil</keyword>
<dbReference type="Pfam" id="PF06259">
    <property type="entry name" value="Abhydrolase_8"/>
    <property type="match status" value="1"/>
</dbReference>
<dbReference type="RefSeq" id="WP_009399946.1">
    <property type="nucleotide sequence ID" value="NZ_CP017298.1"/>
</dbReference>
<dbReference type="OrthoDB" id="3259161at2"/>
<protein>
    <submittedName>
        <fullName evidence="4">Alpha/beta hydrolase</fullName>
    </submittedName>
</protein>
<accession>A0A1D8B0H3</accession>
<evidence type="ECO:0000256" key="1">
    <source>
        <dbReference type="SAM" id="Coils"/>
    </source>
</evidence>
<dbReference type="EMBL" id="CP017298">
    <property type="protein sequence ID" value="AOS46612.1"/>
    <property type="molecule type" value="Genomic_DNA"/>
</dbReference>
<evidence type="ECO:0000313" key="5">
    <source>
        <dbReference type="Proteomes" id="UP000095214"/>
    </source>
</evidence>
<dbReference type="InterPro" id="IPR010427">
    <property type="entry name" value="DUF1023"/>
</dbReference>
<feature type="region of interest" description="Disordered" evidence="2">
    <location>
        <begin position="182"/>
        <end position="208"/>
    </location>
</feature>
<keyword evidence="4" id="KW-0378">Hydrolase</keyword>
<feature type="coiled-coil region" evidence="1">
    <location>
        <begin position="269"/>
        <end position="324"/>
    </location>
</feature>
<dbReference type="Proteomes" id="UP000095214">
    <property type="component" value="Chromosome"/>
</dbReference>
<feature type="domain" description="DUF1023" evidence="3">
    <location>
        <begin position="341"/>
        <end position="513"/>
    </location>
</feature>
<sequence length="582" mass="62505">MVAWSDLEQWRSDYLDESANAGGDGRRRTRTQVEELAGHFDRFRSEGQAADAMRGAGTALQDDLDHLVQVASEYMLACEEAADGVRRVEAKVRSAQEISAEIGYPIKEDGSLDPFVREYENWTITVPGTMPTTQTTREQSYASIVKELKYGELQQYIADALRIAEEVDAALEKRLSALANGTFDGGGAREGRDSKSPGLPDDADPSWSPAEVSAWWHALSDAERQECIERDPATYGNLDGIDMASRDKANRLVLHGYTDSGGNHVPGLIEKAEAAVAAAQDKINNAGYQSPRESDLGAALRLDLKNAQHDLEELRRLDAQLQRTGADGAPTSLLVLDPSGERLKAAVAVGDVDNAKNVATFVPGMGTNVHDSIESYVDTAMRLQENTAAVSSSPRADTAVVAWLGYDAPQNDVSVASTEKAEAGAPRLNNFLTGIKSWRWEGGGDLHQTVVSHSYGSTTAGLAMKDIGAGVVDDFIYTGSPGAGTSTVGSLGVDPSHVWVSAVEHLDWVKGIPPDQWESFGRDPVDLEGIQHLSGDASGASSYHANYFGWIFANHSSYFDAPAPGQHNEALDDICRVIGGAK</sequence>